<evidence type="ECO:0000256" key="5">
    <source>
        <dbReference type="ARBA" id="ARBA00023136"/>
    </source>
</evidence>
<dbReference type="PhylomeDB" id="A0A091VWR9"/>
<dbReference type="InterPro" id="IPR043159">
    <property type="entry name" value="Lectin_gal-bd_sf"/>
</dbReference>
<dbReference type="GO" id="GO:0016020">
    <property type="term" value="C:membrane"/>
    <property type="evidence" value="ECO:0007669"/>
    <property type="project" value="UniProtKB-SubCell"/>
</dbReference>
<protein>
    <submittedName>
        <fullName evidence="9">Protein eva-1 C</fullName>
    </submittedName>
</protein>
<gene>
    <name evidence="9" type="ORF">N306_08553</name>
</gene>
<comment type="subcellular location">
    <subcellularLocation>
        <location evidence="1">Membrane</location>
        <topology evidence="1">Single-pass membrane protein</topology>
    </subcellularLocation>
</comment>
<feature type="transmembrane region" description="Helical" evidence="7">
    <location>
        <begin position="250"/>
        <end position="267"/>
    </location>
</feature>
<name>A0A091VWR9_OPIHO</name>
<dbReference type="Gene3D" id="2.60.120.740">
    <property type="match status" value="2"/>
</dbReference>
<organism evidence="9 10">
    <name type="scientific">Opisthocomus hoazin</name>
    <name type="common">Hoatzin</name>
    <name type="synonym">Phasianus hoazin</name>
    <dbReference type="NCBI Taxonomy" id="30419"/>
    <lineage>
        <taxon>Eukaryota</taxon>
        <taxon>Metazoa</taxon>
        <taxon>Chordata</taxon>
        <taxon>Craniata</taxon>
        <taxon>Vertebrata</taxon>
        <taxon>Euteleostomi</taxon>
        <taxon>Archelosauria</taxon>
        <taxon>Archosauria</taxon>
        <taxon>Dinosauria</taxon>
        <taxon>Saurischia</taxon>
        <taxon>Theropoda</taxon>
        <taxon>Coelurosauria</taxon>
        <taxon>Aves</taxon>
        <taxon>Neognathae</taxon>
        <taxon>Neoaves</taxon>
        <taxon>Opisthocomiformes</taxon>
        <taxon>Opisthocomidae</taxon>
        <taxon>Opisthocomus</taxon>
    </lineage>
</organism>
<sequence>LPGYLHKVLRNHTTHTCDGEQLLIICPRKTTISILGAFYGRRVPSPNLCPSPGNVSQESTECMSATAHLRRGTGAEEPTPCSGSSHGSAGYCCPSWNHRVKTVCENDKLRLQCRPKSILAIYSANYGRFLRGKPECDALNAAGPHIGTPEPEMGPGAVRRAWHKYAVRLYQCPVAADGRGRSARGSMPLPRQLLEEVGPDTSDPFLLSDYMHGGWYKGPRFSRLREDQMIFTSSLAAFAHLWGVPEKVGLYFLCGVSGGLMLLLCIVSPKSTFLQEMGEALKDPELGSSLELSRTKLRDEQDEDLPDDSSSDSSFRRLTRTYRATDSIFSPELTAAMEGAVEHQGRGGEEIWMPKESSPYAIHKIKSATK</sequence>
<feature type="domain" description="EVA1" evidence="8">
    <location>
        <begin position="228"/>
        <end position="352"/>
    </location>
</feature>
<evidence type="ECO:0000256" key="3">
    <source>
        <dbReference type="ARBA" id="ARBA00022692"/>
    </source>
</evidence>
<feature type="non-terminal residue" evidence="9">
    <location>
        <position position="370"/>
    </location>
</feature>
<accession>A0A091VWR9</accession>
<evidence type="ECO:0000313" key="9">
    <source>
        <dbReference type="EMBL" id="KFR07812.1"/>
    </source>
</evidence>
<evidence type="ECO:0000256" key="1">
    <source>
        <dbReference type="ARBA" id="ARBA00004167"/>
    </source>
</evidence>
<keyword evidence="10" id="KW-1185">Reference proteome</keyword>
<evidence type="ECO:0000256" key="2">
    <source>
        <dbReference type="ARBA" id="ARBA00006023"/>
    </source>
</evidence>
<reference evidence="9 10" key="1">
    <citation type="submission" date="2014-04" db="EMBL/GenBank/DDBJ databases">
        <title>Genome evolution of avian class.</title>
        <authorList>
            <person name="Zhang G."/>
            <person name="Li C."/>
        </authorList>
    </citation>
    <scope>NUCLEOTIDE SEQUENCE [LARGE SCALE GENOMIC DNA]</scope>
    <source>
        <strain evidence="9">BGI_N306</strain>
    </source>
</reference>
<evidence type="ECO:0000313" key="10">
    <source>
        <dbReference type="Proteomes" id="UP000053605"/>
    </source>
</evidence>
<proteinExistence type="inferred from homology"/>
<comment type="similarity">
    <text evidence="2">Belongs to the EVA1 family.</text>
</comment>
<dbReference type="EMBL" id="KK734406">
    <property type="protein sequence ID" value="KFR07812.1"/>
    <property type="molecule type" value="Genomic_DNA"/>
</dbReference>
<keyword evidence="3 7" id="KW-0812">Transmembrane</keyword>
<dbReference type="Pfam" id="PF14851">
    <property type="entry name" value="FAM176"/>
    <property type="match status" value="1"/>
</dbReference>
<keyword evidence="4 7" id="KW-1133">Transmembrane helix</keyword>
<evidence type="ECO:0000256" key="6">
    <source>
        <dbReference type="SAM" id="MobiDB-lite"/>
    </source>
</evidence>
<dbReference type="AlphaFoldDB" id="A0A091VWR9"/>
<evidence type="ECO:0000256" key="4">
    <source>
        <dbReference type="ARBA" id="ARBA00022989"/>
    </source>
</evidence>
<evidence type="ECO:0000256" key="7">
    <source>
        <dbReference type="SAM" id="Phobius"/>
    </source>
</evidence>
<dbReference type="InterPro" id="IPR039500">
    <property type="entry name" value="EVA1_dom"/>
</dbReference>
<dbReference type="PANTHER" id="PTHR46780">
    <property type="entry name" value="PROTEIN EVA-1"/>
    <property type="match status" value="1"/>
</dbReference>
<feature type="non-terminal residue" evidence="9">
    <location>
        <position position="1"/>
    </location>
</feature>
<dbReference type="Proteomes" id="UP000053605">
    <property type="component" value="Unassembled WGS sequence"/>
</dbReference>
<keyword evidence="5 7" id="KW-0472">Membrane</keyword>
<dbReference type="STRING" id="30419.A0A091VWR9"/>
<evidence type="ECO:0000259" key="8">
    <source>
        <dbReference type="Pfam" id="PF14851"/>
    </source>
</evidence>
<feature type="region of interest" description="Disordered" evidence="6">
    <location>
        <begin position="297"/>
        <end position="316"/>
    </location>
</feature>
<feature type="compositionally biased region" description="Acidic residues" evidence="6">
    <location>
        <begin position="300"/>
        <end position="310"/>
    </location>
</feature>